<keyword evidence="6" id="KW-0732">Signal</keyword>
<keyword evidence="1 6" id="KW-0217">Developmental protein</keyword>
<keyword evidence="2 6" id="KW-0245">EGF-like domain</keyword>
<sequence>MTKQSVADVGGPWIEEEQRWGGPGSAHLKLSYRVTCAAHYYGAGCEVLCRPRDDAFGHYTCSPSGGIVCKPGWTGDYCSKRKFHIILNNKISKCQRGTH</sequence>
<dbReference type="GO" id="GO:0016020">
    <property type="term" value="C:membrane"/>
    <property type="evidence" value="ECO:0007669"/>
    <property type="project" value="UniProtKB-SubCell"/>
</dbReference>
<dbReference type="GO" id="GO:0046331">
    <property type="term" value="P:lateral inhibition"/>
    <property type="evidence" value="ECO:0007669"/>
    <property type="project" value="UniProtKB-ARBA"/>
</dbReference>
<gene>
    <name evidence="8" type="ORF">HF086_004250</name>
</gene>
<organism evidence="8 9">
    <name type="scientific">Spodoptera exigua</name>
    <name type="common">Beet armyworm</name>
    <name type="synonym">Noctua fulgens</name>
    <dbReference type="NCBI Taxonomy" id="7107"/>
    <lineage>
        <taxon>Eukaryota</taxon>
        <taxon>Metazoa</taxon>
        <taxon>Ecdysozoa</taxon>
        <taxon>Arthropoda</taxon>
        <taxon>Hexapoda</taxon>
        <taxon>Insecta</taxon>
        <taxon>Pterygota</taxon>
        <taxon>Neoptera</taxon>
        <taxon>Endopterygota</taxon>
        <taxon>Lepidoptera</taxon>
        <taxon>Glossata</taxon>
        <taxon>Ditrysia</taxon>
        <taxon>Noctuoidea</taxon>
        <taxon>Noctuidae</taxon>
        <taxon>Amphipyrinae</taxon>
        <taxon>Spodoptera</taxon>
    </lineage>
</organism>
<comment type="function">
    <text evidence="6">Putative Notch ligand involved in the mediation of Notch signaling.</text>
</comment>
<dbReference type="Gene3D" id="2.10.25.140">
    <property type="match status" value="1"/>
</dbReference>
<keyword evidence="3 6" id="KW-0677">Repeat</keyword>
<dbReference type="Proteomes" id="UP000814243">
    <property type="component" value="Unassembled WGS sequence"/>
</dbReference>
<dbReference type="SMART" id="SM00051">
    <property type="entry name" value="DSL"/>
    <property type="match status" value="1"/>
</dbReference>
<keyword evidence="6" id="KW-0472">Membrane</keyword>
<feature type="domain" description="DSL" evidence="7">
    <location>
        <begin position="34"/>
        <end position="78"/>
    </location>
</feature>
<dbReference type="PROSITE" id="PS51051">
    <property type="entry name" value="DSL"/>
    <property type="match status" value="1"/>
</dbReference>
<dbReference type="AlphaFoldDB" id="A0A922MWD0"/>
<name>A0A922MWD0_SPOEX</name>
<feature type="disulfide bond" evidence="5">
    <location>
        <begin position="36"/>
        <end position="45"/>
    </location>
</feature>
<accession>A0A922MWD0</accession>
<evidence type="ECO:0000256" key="4">
    <source>
        <dbReference type="ARBA" id="ARBA00023157"/>
    </source>
</evidence>
<evidence type="ECO:0000259" key="7">
    <source>
        <dbReference type="PROSITE" id="PS51051"/>
    </source>
</evidence>
<dbReference type="GO" id="GO:0009952">
    <property type="term" value="P:anterior/posterior pattern specification"/>
    <property type="evidence" value="ECO:0007669"/>
    <property type="project" value="UniProtKB-ARBA"/>
</dbReference>
<dbReference type="FunFam" id="2.10.25.140:FF:000001">
    <property type="entry name" value="Delta-like protein"/>
    <property type="match status" value="1"/>
</dbReference>
<dbReference type="EMBL" id="JACEFF010000104">
    <property type="protein sequence ID" value="KAH9643989.1"/>
    <property type="molecule type" value="Genomic_DNA"/>
</dbReference>
<reference evidence="8" key="1">
    <citation type="journal article" date="2021" name="G3 (Bethesda)">
        <title>Genome and transcriptome analysis of the beet armyworm Spodoptera exigua reveals targets for pest control. .</title>
        <authorList>
            <person name="Simon S."/>
            <person name="Breeschoten T."/>
            <person name="Jansen H.J."/>
            <person name="Dirks R.P."/>
            <person name="Schranz M.E."/>
            <person name="Ros V.I.D."/>
        </authorList>
    </citation>
    <scope>NUCLEOTIDE SEQUENCE</scope>
    <source>
        <strain evidence="8">TB_SE_WUR_2020</strain>
    </source>
</reference>
<dbReference type="InterPro" id="IPR001774">
    <property type="entry name" value="DSL"/>
</dbReference>
<evidence type="ECO:0000256" key="1">
    <source>
        <dbReference type="ARBA" id="ARBA00022473"/>
    </source>
</evidence>
<dbReference type="GO" id="GO:0048018">
    <property type="term" value="F:receptor ligand activity"/>
    <property type="evidence" value="ECO:0007669"/>
    <property type="project" value="UniProtKB-ARBA"/>
</dbReference>
<dbReference type="GO" id="GO:0090596">
    <property type="term" value="P:sensory organ morphogenesis"/>
    <property type="evidence" value="ECO:0007669"/>
    <property type="project" value="UniProtKB-ARBA"/>
</dbReference>
<evidence type="ECO:0000313" key="8">
    <source>
        <dbReference type="EMBL" id="KAH9643989.1"/>
    </source>
</evidence>
<proteinExistence type="predicted"/>
<evidence type="ECO:0000313" key="9">
    <source>
        <dbReference type="Proteomes" id="UP000814243"/>
    </source>
</evidence>
<comment type="subcellular location">
    <subcellularLocation>
        <location evidence="6">Membrane</location>
        <topology evidence="6">Single-pass type I membrane protein</topology>
    </subcellularLocation>
</comment>
<feature type="disulfide bond" evidence="5">
    <location>
        <begin position="49"/>
        <end position="61"/>
    </location>
</feature>
<keyword evidence="4 5" id="KW-1015">Disulfide bond</keyword>
<comment type="caution">
    <text evidence="8">The sequence shown here is derived from an EMBL/GenBank/DDBJ whole genome shotgun (WGS) entry which is preliminary data.</text>
</comment>
<dbReference type="GO" id="GO:0007166">
    <property type="term" value="P:cell surface receptor signaling pathway"/>
    <property type="evidence" value="ECO:0007669"/>
    <property type="project" value="UniProtKB-ARBA"/>
</dbReference>
<evidence type="ECO:0000256" key="3">
    <source>
        <dbReference type="ARBA" id="ARBA00022737"/>
    </source>
</evidence>
<protein>
    <recommendedName>
        <fullName evidence="6">Delta-like protein</fullName>
    </recommendedName>
</protein>
<dbReference type="Pfam" id="PF01414">
    <property type="entry name" value="DSL"/>
    <property type="match status" value="1"/>
</dbReference>
<keyword evidence="6" id="KW-0812">Transmembrane</keyword>
<evidence type="ECO:0000256" key="2">
    <source>
        <dbReference type="ARBA" id="ARBA00022536"/>
    </source>
</evidence>
<keyword evidence="6" id="KW-1133">Transmembrane helix</keyword>
<evidence type="ECO:0000256" key="5">
    <source>
        <dbReference type="PROSITE-ProRule" id="PRU00377"/>
    </source>
</evidence>
<feature type="disulfide bond" evidence="5">
    <location>
        <begin position="69"/>
        <end position="78"/>
    </location>
</feature>
<evidence type="ECO:0000256" key="6">
    <source>
        <dbReference type="RuleBase" id="RU280815"/>
    </source>
</evidence>
<dbReference type="GO" id="GO:0035282">
    <property type="term" value="P:segmentation"/>
    <property type="evidence" value="ECO:0007669"/>
    <property type="project" value="UniProtKB-ARBA"/>
</dbReference>